<dbReference type="Gene3D" id="3.40.720.10">
    <property type="entry name" value="Alkaline Phosphatase, subunit A"/>
    <property type="match status" value="1"/>
</dbReference>
<dbReference type="AlphaFoldDB" id="F0SFJ5"/>
<feature type="signal peptide" evidence="2">
    <location>
        <begin position="1"/>
        <end position="23"/>
    </location>
</feature>
<feature type="chain" id="PRO_5003258461" evidence="2">
    <location>
        <begin position="24"/>
        <end position="532"/>
    </location>
</feature>
<dbReference type="SUPFAM" id="SSF53649">
    <property type="entry name" value="Alkaline phosphatase-like"/>
    <property type="match status" value="1"/>
</dbReference>
<keyword evidence="2" id="KW-0732">Signal</keyword>
<reference evidence="5" key="1">
    <citation type="submission" date="2011-02" db="EMBL/GenBank/DDBJ databases">
        <title>The complete genome of Planctomyces brasiliensis DSM 5305.</title>
        <authorList>
            <person name="Lucas S."/>
            <person name="Copeland A."/>
            <person name="Lapidus A."/>
            <person name="Bruce D."/>
            <person name="Goodwin L."/>
            <person name="Pitluck S."/>
            <person name="Kyrpides N."/>
            <person name="Mavromatis K."/>
            <person name="Pagani I."/>
            <person name="Ivanova N."/>
            <person name="Ovchinnikova G."/>
            <person name="Lu M."/>
            <person name="Detter J.C."/>
            <person name="Han C."/>
            <person name="Land M."/>
            <person name="Hauser L."/>
            <person name="Markowitz V."/>
            <person name="Cheng J.-F."/>
            <person name="Hugenholtz P."/>
            <person name="Woyke T."/>
            <person name="Wu D."/>
            <person name="Tindall B."/>
            <person name="Pomrenke H.G."/>
            <person name="Brambilla E."/>
            <person name="Klenk H.-P."/>
            <person name="Eisen J.A."/>
        </authorList>
    </citation>
    <scope>NUCLEOTIDE SEQUENCE [LARGE SCALE GENOMIC DNA]</scope>
    <source>
        <strain evidence="5">ATCC 49424 / DSM 5305 / JCM 21570 / NBRC 103401 / IFAM 1448</strain>
    </source>
</reference>
<dbReference type="Pfam" id="PF00884">
    <property type="entry name" value="Sulfatase"/>
    <property type="match status" value="1"/>
</dbReference>
<dbReference type="PANTHER" id="PTHR43751:SF1">
    <property type="entry name" value="SULFATASE ATSG-RELATED"/>
    <property type="match status" value="1"/>
</dbReference>
<organism evidence="4 5">
    <name type="scientific">Rubinisphaera brasiliensis (strain ATCC 49424 / DSM 5305 / JCM 21570 / IAM 15109 / NBRC 103401 / IFAM 1448)</name>
    <name type="common">Planctomyces brasiliensis</name>
    <dbReference type="NCBI Taxonomy" id="756272"/>
    <lineage>
        <taxon>Bacteria</taxon>
        <taxon>Pseudomonadati</taxon>
        <taxon>Planctomycetota</taxon>
        <taxon>Planctomycetia</taxon>
        <taxon>Planctomycetales</taxon>
        <taxon>Planctomycetaceae</taxon>
        <taxon>Rubinisphaera</taxon>
    </lineage>
</organism>
<dbReference type="HOGENOM" id="CLU_006332_9_3_0"/>
<evidence type="ECO:0000256" key="2">
    <source>
        <dbReference type="SAM" id="SignalP"/>
    </source>
</evidence>
<dbReference type="eggNOG" id="COG3119">
    <property type="taxonomic scope" value="Bacteria"/>
</dbReference>
<protein>
    <submittedName>
        <fullName evidence="4">N-sulfoglucosamine sulfohydrolase</fullName>
        <ecNumber evidence="4">3.10.1.1</ecNumber>
    </submittedName>
</protein>
<evidence type="ECO:0000313" key="4">
    <source>
        <dbReference type="EMBL" id="ADY60455.1"/>
    </source>
</evidence>
<dbReference type="KEGG" id="pbs:Plabr_2856"/>
<evidence type="ECO:0000259" key="3">
    <source>
        <dbReference type="Pfam" id="PF00884"/>
    </source>
</evidence>
<gene>
    <name evidence="4" type="ordered locus">Plabr_2856</name>
</gene>
<dbReference type="InterPro" id="IPR017850">
    <property type="entry name" value="Alkaline_phosphatase_core_sf"/>
</dbReference>
<dbReference type="CDD" id="cd16027">
    <property type="entry name" value="SGSH"/>
    <property type="match status" value="1"/>
</dbReference>
<dbReference type="PANTHER" id="PTHR43751">
    <property type="entry name" value="SULFATASE"/>
    <property type="match status" value="1"/>
</dbReference>
<name>F0SFJ5_RUBBR</name>
<sequence length="532" mass="59065">MKNIVWCLVALLLAAMPATRTFAADRPNILFAFADDWGRYAGLYAAIDGNGTINDVVKTPNIDRVAAEGVVFTNAHVNSPSCTPCRSSLLSGQYFYRTGLGAILQGAVWDENIPTYPLLLQDNGYHIGHTYKVWSPGTPPNAGYGGRATAYTKAGGRFNGFSQQATRQVSQGATVEQAKETLLGEVEKNFASFLDARPDDAPFCYWFGPTNVHRKWVAGSGKQLWDINPDDLKGKLPPFLPDVPAVRQDMADYLGEVAAFDAALGRLLKQLDETGERENTLIVISGDHGAPGFPRGKCNLYDFGTNVPLIFSWPKEIPAGRVVTDFTTLMDLAPTFLEAGNVEPPEVMTGRSLWPTLKSSKSGRVDPSRDSAITGRERHVAIARDENRPYPQRAIRTDDYLYVLNFEPDRWPMGTPDAVTPEHTPSWDELENKTTIAFGDMDASPTKAWLITHRHEPDVKQYYDWAFGKRPREELYSVADDPHQVVNLADEADYADIKQRLHDRLMDTLKKTGDPRVLGDGQTFEKPPYVNP</sequence>
<dbReference type="Proteomes" id="UP000006860">
    <property type="component" value="Chromosome"/>
</dbReference>
<feature type="domain" description="Sulfatase N-terminal" evidence="3">
    <location>
        <begin position="27"/>
        <end position="340"/>
    </location>
</feature>
<dbReference type="STRING" id="756272.Plabr_2856"/>
<proteinExistence type="predicted"/>
<dbReference type="RefSeq" id="WP_013629177.1">
    <property type="nucleotide sequence ID" value="NC_015174.1"/>
</dbReference>
<keyword evidence="4" id="KW-0378">Hydrolase</keyword>
<dbReference type="EC" id="3.10.1.1" evidence="4"/>
<dbReference type="EMBL" id="CP002546">
    <property type="protein sequence ID" value="ADY60455.1"/>
    <property type="molecule type" value="Genomic_DNA"/>
</dbReference>
<accession>F0SFJ5</accession>
<feature type="region of interest" description="Disordered" evidence="1">
    <location>
        <begin position="512"/>
        <end position="532"/>
    </location>
</feature>
<dbReference type="InterPro" id="IPR000917">
    <property type="entry name" value="Sulfatase_N"/>
</dbReference>
<dbReference type="InterPro" id="IPR052701">
    <property type="entry name" value="GAG_Ulvan_Degrading_Sulfatases"/>
</dbReference>
<dbReference type="GO" id="GO:0016250">
    <property type="term" value="F:N-sulfoglucosamine sulfohydrolase activity"/>
    <property type="evidence" value="ECO:0007669"/>
    <property type="project" value="UniProtKB-EC"/>
</dbReference>
<evidence type="ECO:0000313" key="5">
    <source>
        <dbReference type="Proteomes" id="UP000006860"/>
    </source>
</evidence>
<evidence type="ECO:0000256" key="1">
    <source>
        <dbReference type="SAM" id="MobiDB-lite"/>
    </source>
</evidence>
<keyword evidence="5" id="KW-1185">Reference proteome</keyword>